<dbReference type="GO" id="GO:0019323">
    <property type="term" value="P:pentose catabolic process"/>
    <property type="evidence" value="ECO:0007669"/>
    <property type="project" value="TreeGrafter"/>
</dbReference>
<dbReference type="EMBL" id="CP007139">
    <property type="protein sequence ID" value="AIE86419.1"/>
    <property type="molecule type" value="Genomic_DNA"/>
</dbReference>
<evidence type="ECO:0000256" key="2">
    <source>
        <dbReference type="ARBA" id="ARBA00023239"/>
    </source>
</evidence>
<evidence type="ECO:0000313" key="5">
    <source>
        <dbReference type="Proteomes" id="UP000027982"/>
    </source>
</evidence>
<dbReference type="SMART" id="SM01007">
    <property type="entry name" value="Aldolase_II"/>
    <property type="match status" value="1"/>
</dbReference>
<keyword evidence="2" id="KW-0456">Lyase</keyword>
<keyword evidence="1" id="KW-0479">Metal-binding</keyword>
<dbReference type="HOGENOM" id="CLU_006033_3_1_0"/>
<sequence>MDDLRLRAEMCDIGRRLWQRDLVGATEGNLSVRLSPQRILCTPSGLSKGHMRPGDLVVIDTKGNPIGAGEPSTEIRLHLRMYAKRPDCVAVIHAHPPTATAFAVAGEEIPDDLLPEAAYVLGSVATAPFGVPGTDEVPDRMEALMDDHKTFLMAHHGAVVMGKGLEDAYNRMEVLERVARILLMARLLGGAKPMPDRMFKHVMAVALNGKL</sequence>
<organism evidence="4 5">
    <name type="scientific">Fimbriimonas ginsengisoli Gsoil 348</name>
    <dbReference type="NCBI Taxonomy" id="661478"/>
    <lineage>
        <taxon>Bacteria</taxon>
        <taxon>Bacillati</taxon>
        <taxon>Armatimonadota</taxon>
        <taxon>Fimbriimonadia</taxon>
        <taxon>Fimbriimonadales</taxon>
        <taxon>Fimbriimonadaceae</taxon>
        <taxon>Fimbriimonas</taxon>
    </lineage>
</organism>
<dbReference type="STRING" id="661478.OP10G_3051"/>
<dbReference type="GO" id="GO:0005829">
    <property type="term" value="C:cytosol"/>
    <property type="evidence" value="ECO:0007669"/>
    <property type="project" value="TreeGrafter"/>
</dbReference>
<gene>
    <name evidence="4" type="ORF">OP10G_3051</name>
</gene>
<protein>
    <submittedName>
        <fullName evidence="4">Ribulose-5-phosphate 4-epimerase-related epimerase and aldolase</fullName>
    </submittedName>
</protein>
<dbReference type="Proteomes" id="UP000027982">
    <property type="component" value="Chromosome"/>
</dbReference>
<dbReference type="GO" id="GO:0046872">
    <property type="term" value="F:metal ion binding"/>
    <property type="evidence" value="ECO:0007669"/>
    <property type="project" value="UniProtKB-KW"/>
</dbReference>
<keyword evidence="5" id="KW-1185">Reference proteome</keyword>
<dbReference type="GO" id="GO:0016832">
    <property type="term" value="F:aldehyde-lyase activity"/>
    <property type="evidence" value="ECO:0007669"/>
    <property type="project" value="TreeGrafter"/>
</dbReference>
<dbReference type="KEGG" id="fgi:OP10G_3051"/>
<dbReference type="RefSeq" id="WP_025229614.1">
    <property type="nucleotide sequence ID" value="NZ_CP007139.1"/>
</dbReference>
<dbReference type="InterPro" id="IPR036409">
    <property type="entry name" value="Aldolase_II/adducin_N_sf"/>
</dbReference>
<dbReference type="PANTHER" id="PTHR22789">
    <property type="entry name" value="FUCULOSE PHOSPHATE ALDOLASE"/>
    <property type="match status" value="1"/>
</dbReference>
<proteinExistence type="predicted"/>
<dbReference type="Gene3D" id="3.40.225.10">
    <property type="entry name" value="Class II aldolase/adducin N-terminal domain"/>
    <property type="match status" value="1"/>
</dbReference>
<dbReference type="PANTHER" id="PTHR22789:SF0">
    <property type="entry name" value="3-OXO-TETRONATE 4-PHOSPHATE DECARBOXYLASE-RELATED"/>
    <property type="match status" value="1"/>
</dbReference>
<accession>A0A068NXQ1</accession>
<dbReference type="eggNOG" id="COG0235">
    <property type="taxonomic scope" value="Bacteria"/>
</dbReference>
<evidence type="ECO:0000313" key="4">
    <source>
        <dbReference type="EMBL" id="AIE86419.1"/>
    </source>
</evidence>
<evidence type="ECO:0000259" key="3">
    <source>
        <dbReference type="SMART" id="SM01007"/>
    </source>
</evidence>
<dbReference type="AlphaFoldDB" id="A0A068NXQ1"/>
<dbReference type="OrthoDB" id="9794581at2"/>
<evidence type="ECO:0000256" key="1">
    <source>
        <dbReference type="ARBA" id="ARBA00022723"/>
    </source>
</evidence>
<dbReference type="Pfam" id="PF00596">
    <property type="entry name" value="Aldolase_II"/>
    <property type="match status" value="1"/>
</dbReference>
<name>A0A068NXQ1_FIMGI</name>
<feature type="domain" description="Class II aldolase/adducin N-terminal" evidence="3">
    <location>
        <begin position="8"/>
        <end position="183"/>
    </location>
</feature>
<dbReference type="InterPro" id="IPR001303">
    <property type="entry name" value="Aldolase_II/adducin_N"/>
</dbReference>
<reference evidence="4 5" key="1">
    <citation type="journal article" date="2014" name="PLoS ONE">
        <title>The first complete genome sequence of the class fimbriimonadia in the phylum armatimonadetes.</title>
        <authorList>
            <person name="Hu Z.Y."/>
            <person name="Wang Y.Z."/>
            <person name="Im W.T."/>
            <person name="Wang S.Y."/>
            <person name="Zhao G.P."/>
            <person name="Zheng H.J."/>
            <person name="Quan Z.X."/>
        </authorList>
    </citation>
    <scope>NUCLEOTIDE SEQUENCE [LARGE SCALE GENOMIC DNA]</scope>
    <source>
        <strain evidence="4">Gsoil 348</strain>
    </source>
</reference>
<dbReference type="InterPro" id="IPR050197">
    <property type="entry name" value="Aldolase_class_II_sugar_metab"/>
</dbReference>
<dbReference type="SUPFAM" id="SSF53639">
    <property type="entry name" value="AraD/HMP-PK domain-like"/>
    <property type="match status" value="1"/>
</dbReference>